<dbReference type="EMBL" id="JANBPG010003175">
    <property type="protein sequence ID" value="KAJ1883067.1"/>
    <property type="molecule type" value="Genomic_DNA"/>
</dbReference>
<name>A0ACC1HYP6_9FUNG</name>
<gene>
    <name evidence="1" type="ORF">LPJ66_011071</name>
</gene>
<comment type="caution">
    <text evidence="1">The sequence shown here is derived from an EMBL/GenBank/DDBJ whole genome shotgun (WGS) entry which is preliminary data.</text>
</comment>
<accession>A0ACC1HYP6</accession>
<protein>
    <submittedName>
        <fullName evidence="1">Uncharacterized protein</fullName>
    </submittedName>
</protein>
<dbReference type="Proteomes" id="UP001150581">
    <property type="component" value="Unassembled WGS sequence"/>
</dbReference>
<proteinExistence type="predicted"/>
<organism evidence="1 2">
    <name type="scientific">Kickxella alabastrina</name>
    <dbReference type="NCBI Taxonomy" id="61397"/>
    <lineage>
        <taxon>Eukaryota</taxon>
        <taxon>Fungi</taxon>
        <taxon>Fungi incertae sedis</taxon>
        <taxon>Zoopagomycota</taxon>
        <taxon>Kickxellomycotina</taxon>
        <taxon>Kickxellomycetes</taxon>
        <taxon>Kickxellales</taxon>
        <taxon>Kickxellaceae</taxon>
        <taxon>Kickxella</taxon>
    </lineage>
</organism>
<sequence length="121" mass="13572">MPEGDLVGAEVADDSGFEENSVLPKYRVIDLPLSLRAHAFLQGLPANDKQRPQDQQQQRRRHQQGLEREYEASNSDNSDGALILYNPQPNGWIGAARGGMEKPQPQLQPQLQSQDYSMDID</sequence>
<reference evidence="1" key="1">
    <citation type="submission" date="2022-07" db="EMBL/GenBank/DDBJ databases">
        <title>Phylogenomic reconstructions and comparative analyses of Kickxellomycotina fungi.</title>
        <authorList>
            <person name="Reynolds N.K."/>
            <person name="Stajich J.E."/>
            <person name="Barry K."/>
            <person name="Grigoriev I.V."/>
            <person name="Crous P."/>
            <person name="Smith M.E."/>
        </authorList>
    </citation>
    <scope>NUCLEOTIDE SEQUENCE</scope>
    <source>
        <strain evidence="1">Benny 63K</strain>
    </source>
</reference>
<keyword evidence="2" id="KW-1185">Reference proteome</keyword>
<evidence type="ECO:0000313" key="2">
    <source>
        <dbReference type="Proteomes" id="UP001150581"/>
    </source>
</evidence>
<evidence type="ECO:0000313" key="1">
    <source>
        <dbReference type="EMBL" id="KAJ1883067.1"/>
    </source>
</evidence>